<feature type="domain" description="2-oxoglutarate dehydrogenase E1 component/KDG C-terminal" evidence="1">
    <location>
        <begin position="1"/>
        <end position="35"/>
    </location>
</feature>
<sequence length="60" mass="6869">MLPGSEFQRYIPDSGPASQKPENVKKLIICSGKVSFIMYFTCNVMHDKMYLLPHLSYVSK</sequence>
<keyword evidence="3" id="KW-1185">Reference proteome</keyword>
<organism evidence="2 3">
    <name type="scientific">Schistosoma mattheei</name>
    <dbReference type="NCBI Taxonomy" id="31246"/>
    <lineage>
        <taxon>Eukaryota</taxon>
        <taxon>Metazoa</taxon>
        <taxon>Spiralia</taxon>
        <taxon>Lophotrochozoa</taxon>
        <taxon>Platyhelminthes</taxon>
        <taxon>Trematoda</taxon>
        <taxon>Digenea</taxon>
        <taxon>Strigeidida</taxon>
        <taxon>Schistosomatoidea</taxon>
        <taxon>Schistosomatidae</taxon>
        <taxon>Schistosoma</taxon>
    </lineage>
</organism>
<dbReference type="Pfam" id="PF16870">
    <property type="entry name" value="OxoGdeHyase_C"/>
    <property type="match status" value="1"/>
</dbReference>
<protein>
    <recommendedName>
        <fullName evidence="1">2-oxoglutarate dehydrogenase E1 component/KDG C-terminal domain-containing protein</fullName>
    </recommendedName>
</protein>
<dbReference type="Proteomes" id="UP000269396">
    <property type="component" value="Unassembled WGS sequence"/>
</dbReference>
<dbReference type="InterPro" id="IPR031717">
    <property type="entry name" value="ODO-1/KGD_C"/>
</dbReference>
<name>A0A183PDL7_9TREM</name>
<dbReference type="STRING" id="31246.A0A183PDL7"/>
<accession>A0A183PDL7</accession>
<reference evidence="2 3" key="1">
    <citation type="submission" date="2018-11" db="EMBL/GenBank/DDBJ databases">
        <authorList>
            <consortium name="Pathogen Informatics"/>
        </authorList>
    </citation>
    <scope>NUCLEOTIDE SEQUENCE [LARGE SCALE GENOMIC DNA]</scope>
    <source>
        <strain>Denwood</strain>
        <strain evidence="3">Zambia</strain>
    </source>
</reference>
<gene>
    <name evidence="2" type="ORF">SMTD_LOCUS12453</name>
</gene>
<evidence type="ECO:0000313" key="2">
    <source>
        <dbReference type="EMBL" id="VDP60983.1"/>
    </source>
</evidence>
<evidence type="ECO:0000313" key="3">
    <source>
        <dbReference type="Proteomes" id="UP000269396"/>
    </source>
</evidence>
<dbReference type="EMBL" id="UZAL01032458">
    <property type="protein sequence ID" value="VDP60983.1"/>
    <property type="molecule type" value="Genomic_DNA"/>
</dbReference>
<proteinExistence type="predicted"/>
<dbReference type="AlphaFoldDB" id="A0A183PDL7"/>
<evidence type="ECO:0000259" key="1">
    <source>
        <dbReference type="Pfam" id="PF16870"/>
    </source>
</evidence>